<comment type="caution">
    <text evidence="1">The sequence shown here is derived from an EMBL/GenBank/DDBJ whole genome shotgun (WGS) entry which is preliminary data.</text>
</comment>
<evidence type="ECO:0000313" key="2">
    <source>
        <dbReference type="Proteomes" id="UP000791440"/>
    </source>
</evidence>
<organism evidence="1 2">
    <name type="scientific">Manduca sexta</name>
    <name type="common">Tobacco hawkmoth</name>
    <name type="synonym">Tobacco hornworm</name>
    <dbReference type="NCBI Taxonomy" id="7130"/>
    <lineage>
        <taxon>Eukaryota</taxon>
        <taxon>Metazoa</taxon>
        <taxon>Ecdysozoa</taxon>
        <taxon>Arthropoda</taxon>
        <taxon>Hexapoda</taxon>
        <taxon>Insecta</taxon>
        <taxon>Pterygota</taxon>
        <taxon>Neoptera</taxon>
        <taxon>Endopterygota</taxon>
        <taxon>Lepidoptera</taxon>
        <taxon>Glossata</taxon>
        <taxon>Ditrysia</taxon>
        <taxon>Bombycoidea</taxon>
        <taxon>Sphingidae</taxon>
        <taxon>Sphinginae</taxon>
        <taxon>Sphingini</taxon>
        <taxon>Manduca</taxon>
    </lineage>
</organism>
<keyword evidence="2" id="KW-1185">Reference proteome</keyword>
<gene>
    <name evidence="1" type="ORF">O3G_MSEX013849</name>
</gene>
<dbReference type="EMBL" id="JH668981">
    <property type="protein sequence ID" value="KAG6463396.1"/>
    <property type="molecule type" value="Genomic_DNA"/>
</dbReference>
<reference evidence="1" key="2">
    <citation type="submission" date="2020-12" db="EMBL/GenBank/DDBJ databases">
        <authorList>
            <person name="Kanost M."/>
        </authorList>
    </citation>
    <scope>NUCLEOTIDE SEQUENCE</scope>
</reference>
<accession>A0A921ZT22</accession>
<dbReference type="Proteomes" id="UP000791440">
    <property type="component" value="Unassembled WGS sequence"/>
</dbReference>
<protein>
    <submittedName>
        <fullName evidence="1">Uncharacterized protein</fullName>
    </submittedName>
</protein>
<name>A0A921ZT22_MANSE</name>
<evidence type="ECO:0000313" key="1">
    <source>
        <dbReference type="EMBL" id="KAG6463396.1"/>
    </source>
</evidence>
<dbReference type="AlphaFoldDB" id="A0A921ZT22"/>
<sequence length="133" mass="15509">MCQMDEDVSDVLIKTCDTDILILMFGNMDHLRNNNLKIYMEYDSNNLKKWINISELYEKWGPSICQSLPGFHALTGCDFNPSFLRRGKKRPFKILQKSYQYQKAFAALGSAEIVEKEEEICVPNVRFKMSKIE</sequence>
<reference evidence="1" key="1">
    <citation type="journal article" date="2016" name="Insect Biochem. Mol. Biol.">
        <title>Multifaceted biological insights from a draft genome sequence of the tobacco hornworm moth, Manduca sexta.</title>
        <authorList>
            <person name="Kanost M.R."/>
            <person name="Arrese E.L."/>
            <person name="Cao X."/>
            <person name="Chen Y.R."/>
            <person name="Chellapilla S."/>
            <person name="Goldsmith M.R."/>
            <person name="Grosse-Wilde E."/>
            <person name="Heckel D.G."/>
            <person name="Herndon N."/>
            <person name="Jiang H."/>
            <person name="Papanicolaou A."/>
            <person name="Qu J."/>
            <person name="Soulages J.L."/>
            <person name="Vogel H."/>
            <person name="Walters J."/>
            <person name="Waterhouse R.M."/>
            <person name="Ahn S.J."/>
            <person name="Almeida F.C."/>
            <person name="An C."/>
            <person name="Aqrawi P."/>
            <person name="Bretschneider A."/>
            <person name="Bryant W.B."/>
            <person name="Bucks S."/>
            <person name="Chao H."/>
            <person name="Chevignon G."/>
            <person name="Christen J.M."/>
            <person name="Clarke D.F."/>
            <person name="Dittmer N.T."/>
            <person name="Ferguson L.C.F."/>
            <person name="Garavelou S."/>
            <person name="Gordon K.H.J."/>
            <person name="Gunaratna R.T."/>
            <person name="Han Y."/>
            <person name="Hauser F."/>
            <person name="He Y."/>
            <person name="Heidel-Fischer H."/>
            <person name="Hirsh A."/>
            <person name="Hu Y."/>
            <person name="Jiang H."/>
            <person name="Kalra D."/>
            <person name="Klinner C."/>
            <person name="Konig C."/>
            <person name="Kovar C."/>
            <person name="Kroll A.R."/>
            <person name="Kuwar S.S."/>
            <person name="Lee S.L."/>
            <person name="Lehman R."/>
            <person name="Li K."/>
            <person name="Li Z."/>
            <person name="Liang H."/>
            <person name="Lovelace S."/>
            <person name="Lu Z."/>
            <person name="Mansfield J.H."/>
            <person name="McCulloch K.J."/>
            <person name="Mathew T."/>
            <person name="Morton B."/>
            <person name="Muzny D.M."/>
            <person name="Neunemann D."/>
            <person name="Ongeri F."/>
            <person name="Pauchet Y."/>
            <person name="Pu L.L."/>
            <person name="Pyrousis I."/>
            <person name="Rao X.J."/>
            <person name="Redding A."/>
            <person name="Roesel C."/>
            <person name="Sanchez-Gracia A."/>
            <person name="Schaack S."/>
            <person name="Shukla A."/>
            <person name="Tetreau G."/>
            <person name="Wang Y."/>
            <person name="Xiong G.H."/>
            <person name="Traut W."/>
            <person name="Walsh T.K."/>
            <person name="Worley K.C."/>
            <person name="Wu D."/>
            <person name="Wu W."/>
            <person name="Wu Y.Q."/>
            <person name="Zhang X."/>
            <person name="Zou Z."/>
            <person name="Zucker H."/>
            <person name="Briscoe A.D."/>
            <person name="Burmester T."/>
            <person name="Clem R.J."/>
            <person name="Feyereisen R."/>
            <person name="Grimmelikhuijzen C.J.P."/>
            <person name="Hamodrakas S.J."/>
            <person name="Hansson B.S."/>
            <person name="Huguet E."/>
            <person name="Jermiin L.S."/>
            <person name="Lan Q."/>
            <person name="Lehman H.K."/>
            <person name="Lorenzen M."/>
            <person name="Merzendorfer H."/>
            <person name="Michalopoulos I."/>
            <person name="Morton D.B."/>
            <person name="Muthukrishnan S."/>
            <person name="Oakeshott J.G."/>
            <person name="Palmer W."/>
            <person name="Park Y."/>
            <person name="Passarelli A.L."/>
            <person name="Rozas J."/>
            <person name="Schwartz L.M."/>
            <person name="Smith W."/>
            <person name="Southgate A."/>
            <person name="Vilcinskas A."/>
            <person name="Vogt R."/>
            <person name="Wang P."/>
            <person name="Werren J."/>
            <person name="Yu X.Q."/>
            <person name="Zhou J.J."/>
            <person name="Brown S.J."/>
            <person name="Scherer S.E."/>
            <person name="Richards S."/>
            <person name="Blissard G.W."/>
        </authorList>
    </citation>
    <scope>NUCLEOTIDE SEQUENCE</scope>
</reference>
<proteinExistence type="predicted"/>